<evidence type="ECO:0000313" key="1">
    <source>
        <dbReference type="EMBL" id="GBE61434.1"/>
    </source>
</evidence>
<dbReference type="GeneID" id="39875204"/>
<proteinExistence type="predicted"/>
<organism evidence="1 2">
    <name type="scientific">Babesia ovata</name>
    <dbReference type="NCBI Taxonomy" id="189622"/>
    <lineage>
        <taxon>Eukaryota</taxon>
        <taxon>Sar</taxon>
        <taxon>Alveolata</taxon>
        <taxon>Apicomplexa</taxon>
        <taxon>Aconoidasida</taxon>
        <taxon>Piroplasmida</taxon>
        <taxon>Babesiidae</taxon>
        <taxon>Babesia</taxon>
    </lineage>
</organism>
<gene>
    <name evidence="1" type="ORF">BOVATA_029270</name>
</gene>
<dbReference type="RefSeq" id="XP_028867677.1">
    <property type="nucleotide sequence ID" value="XM_029011844.1"/>
</dbReference>
<sequence>MVRGNQDIVANTPRHISMHDFKVAPPHDQHVHSGAGLRAPPFGYDSEMQRHDSGLTGMMAAYNGAGHVMPPITSVNVDNVNHQTDIYARSPVHPRHVSKHIVMPTIAATQSRSYNGGDHANTVPCSEEVQCVPITQMGASERLPNNLRMAENAKESSPSGISNNTCVSVNMPQVAETDPGRQMHLQRMQPLKRQMPHPCNRVLPPEQPHQLHIADMGAAFAKPYAVNVSKPTSGSTQGYTASNAHESGAVRLVAQVKRNASPPQNTNTGDMSVTDTMKSSINKNPHAKWMIMQRLQGDMSLGDRGISQNIHREIPAVQETASHGDNNSVIYDDKENIQNHEADVQHGSVTAMKTCVFYVDSRWKPVKPDQMLHFEFGISSDVYRAFYVFLNELLPPLGVRDFHNKMDFQACEGYDLSVVMNEKLDINNDTVSDTNVLCMVEKLRMLKCAICKRGERRKMLRKSYPERKCAIYSGSSDHELHRYFGSTIVEKESRLLLYHKVLCDRDPIFICGREDRNCKAAMERRYDLYLEISEWRVQVALRRLTDLRERTFQVAFGINARDMMNFIMYIFTN</sequence>
<comment type="caution">
    <text evidence="1">The sequence shown here is derived from an EMBL/GenBank/DDBJ whole genome shotgun (WGS) entry which is preliminary data.</text>
</comment>
<dbReference type="VEuPathDB" id="PiroplasmaDB:BOVATA_029270"/>
<reference evidence="1 2" key="1">
    <citation type="journal article" date="2017" name="BMC Genomics">
        <title>Whole-genome assembly of Babesia ovata and comparative genomics between closely related pathogens.</title>
        <authorList>
            <person name="Yamagishi J."/>
            <person name="Asada M."/>
            <person name="Hakimi H."/>
            <person name="Tanaka T.Q."/>
            <person name="Sugimoto C."/>
            <person name="Kawazu S."/>
        </authorList>
    </citation>
    <scope>NUCLEOTIDE SEQUENCE [LARGE SCALE GENOMIC DNA]</scope>
    <source>
        <strain evidence="1 2">Miyake</strain>
    </source>
</reference>
<protein>
    <submittedName>
        <fullName evidence="1">Uncharacterized protein</fullName>
    </submittedName>
</protein>
<name>A0A2H6KEN0_9APIC</name>
<accession>A0A2H6KEN0</accession>
<dbReference type="OrthoDB" id="366452at2759"/>
<keyword evidence="2" id="KW-1185">Reference proteome</keyword>
<dbReference type="AlphaFoldDB" id="A0A2H6KEN0"/>
<dbReference type="EMBL" id="BDSA01000003">
    <property type="protein sequence ID" value="GBE61434.1"/>
    <property type="molecule type" value="Genomic_DNA"/>
</dbReference>
<evidence type="ECO:0000313" key="2">
    <source>
        <dbReference type="Proteomes" id="UP000236319"/>
    </source>
</evidence>
<dbReference type="Proteomes" id="UP000236319">
    <property type="component" value="Unassembled WGS sequence"/>
</dbReference>